<dbReference type="AlphaFoldDB" id="K9ZBA3"/>
<dbReference type="Proteomes" id="UP000010474">
    <property type="component" value="Chromosome"/>
</dbReference>
<sequence>MKTFEVHKLYCLDFLYHQAEQICSIGSGSVESAVKQIDRRTKISGAQWEQENVPQVLAHRSAYLNGLLSV</sequence>
<organism evidence="1 2">
    <name type="scientific">Anabaena cylindrica (strain ATCC 27899 / PCC 7122)</name>
    <dbReference type="NCBI Taxonomy" id="272123"/>
    <lineage>
        <taxon>Bacteria</taxon>
        <taxon>Bacillati</taxon>
        <taxon>Cyanobacteriota</taxon>
        <taxon>Cyanophyceae</taxon>
        <taxon>Nostocales</taxon>
        <taxon>Nostocaceae</taxon>
        <taxon>Anabaena</taxon>
    </lineage>
</organism>
<dbReference type="EMBL" id="CP003659">
    <property type="protein sequence ID" value="AFZ55655.1"/>
    <property type="molecule type" value="Genomic_DNA"/>
</dbReference>
<protein>
    <recommendedName>
        <fullName evidence="3">Transposase</fullName>
    </recommendedName>
</protein>
<evidence type="ECO:0000313" key="1">
    <source>
        <dbReference type="EMBL" id="AFZ55655.1"/>
    </source>
</evidence>
<evidence type="ECO:0000313" key="2">
    <source>
        <dbReference type="Proteomes" id="UP000010474"/>
    </source>
</evidence>
<name>K9ZBA3_ANACC</name>
<dbReference type="KEGG" id="acy:Anacy_0040"/>
<dbReference type="HOGENOM" id="CLU_2717831_0_0_3"/>
<gene>
    <name evidence="1" type="ordered locus">Anacy_0040</name>
</gene>
<dbReference type="PATRIC" id="fig|272123.3.peg.40"/>
<evidence type="ECO:0008006" key="3">
    <source>
        <dbReference type="Google" id="ProtNLM"/>
    </source>
</evidence>
<accession>K9ZBA3</accession>
<proteinExistence type="predicted"/>
<keyword evidence="2" id="KW-1185">Reference proteome</keyword>
<dbReference type="STRING" id="272123.Anacy_0040"/>
<reference evidence="2" key="1">
    <citation type="journal article" date="2013" name="Proc. Natl. Acad. Sci. U.S.A.">
        <title>Improving the coverage of the cyanobacterial phylum using diversity-driven genome sequencing.</title>
        <authorList>
            <person name="Shih P.M."/>
            <person name="Wu D."/>
            <person name="Latifi A."/>
            <person name="Axen S.D."/>
            <person name="Fewer D.P."/>
            <person name="Talla E."/>
            <person name="Calteau A."/>
            <person name="Cai F."/>
            <person name="Tandeau de Marsac N."/>
            <person name="Rippka R."/>
            <person name="Herdman M."/>
            <person name="Sivonen K."/>
            <person name="Coursin T."/>
            <person name="Laurent T."/>
            <person name="Goodwin L."/>
            <person name="Nolan M."/>
            <person name="Davenport K.W."/>
            <person name="Han C.S."/>
            <person name="Rubin E.M."/>
            <person name="Eisen J.A."/>
            <person name="Woyke T."/>
            <person name="Gugger M."/>
            <person name="Kerfeld C.A."/>
        </authorList>
    </citation>
    <scope>NUCLEOTIDE SEQUENCE [LARGE SCALE GENOMIC DNA]</scope>
    <source>
        <strain evidence="2">ATCC 27899 / PCC 7122</strain>
    </source>
</reference>
<dbReference type="eggNOG" id="ENOG50330E1">
    <property type="taxonomic scope" value="Bacteria"/>
</dbReference>